<evidence type="ECO:0000313" key="2">
    <source>
        <dbReference type="Proteomes" id="UP000014062"/>
    </source>
</evidence>
<sequence length="46" mass="4979">MSDVRAACGPCWAAPQHAAFTVRDDHRLDGVLLVLAGDDLAYPKRV</sequence>
<dbReference type="EMBL" id="CM001889">
    <property type="protein sequence ID" value="EOY45974.1"/>
    <property type="molecule type" value="Genomic_DNA"/>
</dbReference>
<proteinExistence type="predicted"/>
<gene>
    <name evidence="1" type="ORF">SLI_1257</name>
</gene>
<reference evidence="2" key="1">
    <citation type="journal article" date="2013" name="Genome Biol. Evol.">
        <title>The genome sequence of Streptomyces lividans 66 reveals a novel tRNA-dependent peptide biosynthetic system within a metal-related genomic island.</title>
        <authorList>
            <person name="Cruz-Morales P."/>
            <person name="Vijgenboom E."/>
            <person name="Iruegas-Bocardo F."/>
            <person name="Girard G."/>
            <person name="Yanez-Guerra L.A."/>
            <person name="Ramos-Aboites H.E."/>
            <person name="Pernodet J.L."/>
            <person name="Anne J."/>
            <person name="van Wezel G.P."/>
            <person name="Barona-Gomez F."/>
        </authorList>
    </citation>
    <scope>NUCLEOTIDE SEQUENCE [LARGE SCALE GENOMIC DNA]</scope>
    <source>
        <strain evidence="2">1326</strain>
    </source>
</reference>
<organism evidence="1 2">
    <name type="scientific">Streptomyces lividans 1326</name>
    <dbReference type="NCBI Taxonomy" id="1200984"/>
    <lineage>
        <taxon>Bacteria</taxon>
        <taxon>Bacillati</taxon>
        <taxon>Actinomycetota</taxon>
        <taxon>Actinomycetes</taxon>
        <taxon>Kitasatosporales</taxon>
        <taxon>Streptomycetaceae</taxon>
        <taxon>Streptomyces</taxon>
    </lineage>
</organism>
<accession>A0A7U9DL57</accession>
<protein>
    <submittedName>
        <fullName evidence="1">Uncharacterized protein</fullName>
    </submittedName>
</protein>
<evidence type="ECO:0000313" key="1">
    <source>
        <dbReference type="EMBL" id="EOY45974.1"/>
    </source>
</evidence>
<name>A0A7U9DL57_STRLI</name>
<dbReference type="Proteomes" id="UP000014062">
    <property type="component" value="Chromosome"/>
</dbReference>
<dbReference type="AlphaFoldDB" id="A0A7U9DL57"/>